<gene>
    <name evidence="1" type="ORF">KGM_207829A</name>
</gene>
<feature type="non-terminal residue" evidence="1">
    <location>
        <position position="19"/>
    </location>
</feature>
<accession>A0A212FN41</accession>
<comment type="caution">
    <text evidence="1">The sequence shown here is derived from an EMBL/GenBank/DDBJ whole genome shotgun (WGS) entry which is preliminary data.</text>
</comment>
<keyword evidence="2" id="KW-1185">Reference proteome</keyword>
<evidence type="ECO:0000313" key="1">
    <source>
        <dbReference type="EMBL" id="OWR55166.1"/>
    </source>
</evidence>
<dbReference type="InParanoid" id="A0A212FN41"/>
<organism evidence="1 2">
    <name type="scientific">Danaus plexippus plexippus</name>
    <dbReference type="NCBI Taxonomy" id="278856"/>
    <lineage>
        <taxon>Eukaryota</taxon>
        <taxon>Metazoa</taxon>
        <taxon>Ecdysozoa</taxon>
        <taxon>Arthropoda</taxon>
        <taxon>Hexapoda</taxon>
        <taxon>Insecta</taxon>
        <taxon>Pterygota</taxon>
        <taxon>Neoptera</taxon>
        <taxon>Endopterygota</taxon>
        <taxon>Lepidoptera</taxon>
        <taxon>Glossata</taxon>
        <taxon>Ditrysia</taxon>
        <taxon>Papilionoidea</taxon>
        <taxon>Nymphalidae</taxon>
        <taxon>Danainae</taxon>
        <taxon>Danaini</taxon>
        <taxon>Danaina</taxon>
        <taxon>Danaus</taxon>
        <taxon>Danaus</taxon>
    </lineage>
</organism>
<dbReference type="Proteomes" id="UP000007151">
    <property type="component" value="Unassembled WGS sequence"/>
</dbReference>
<protein>
    <submittedName>
        <fullName evidence="1">Uncharacterized protein</fullName>
    </submittedName>
</protein>
<dbReference type="KEGG" id="dpl:KGM_207829A"/>
<name>A0A212FN41_DANPL</name>
<reference evidence="1 2" key="1">
    <citation type="journal article" date="2011" name="Cell">
        <title>The monarch butterfly genome yields insights into long-distance migration.</title>
        <authorList>
            <person name="Zhan S."/>
            <person name="Merlin C."/>
            <person name="Boore J.L."/>
            <person name="Reppert S.M."/>
        </authorList>
    </citation>
    <scope>NUCLEOTIDE SEQUENCE [LARGE SCALE GENOMIC DNA]</scope>
    <source>
        <strain evidence="1">F-2</strain>
    </source>
</reference>
<evidence type="ECO:0000313" key="2">
    <source>
        <dbReference type="Proteomes" id="UP000007151"/>
    </source>
</evidence>
<dbReference type="AlphaFoldDB" id="A0A212FN41"/>
<sequence>MIQKELYKQITVSKRLKIS</sequence>
<dbReference type="EMBL" id="AGBW02007160">
    <property type="protein sequence ID" value="OWR55166.1"/>
    <property type="molecule type" value="Genomic_DNA"/>
</dbReference>
<proteinExistence type="predicted"/>